<name>A0ABX0YDX3_9PSED</name>
<accession>A0ABX0YDX3</accession>
<reference evidence="1 2" key="1">
    <citation type="submission" date="2020-03" db="EMBL/GenBank/DDBJ databases">
        <authorList>
            <person name="Wang L."/>
            <person name="He N."/>
            <person name="Li Y."/>
            <person name="Fang Y."/>
            <person name="Zhang F."/>
        </authorList>
    </citation>
    <scope>NUCLEOTIDE SEQUENCE [LARGE SCALE GENOMIC DNA]</scope>
    <source>
        <strain evidence="2">hsmgli-8</strain>
    </source>
</reference>
<dbReference type="EMBL" id="JAAVJI010000006">
    <property type="protein sequence ID" value="NJP01574.1"/>
    <property type="molecule type" value="Genomic_DNA"/>
</dbReference>
<sequence length="58" mass="6705">MKNEKDFVGMIAYSIYKSEKRQAIKAGRSMTEFTQLKIQANEIKKYKAEAESLANIFL</sequence>
<protein>
    <submittedName>
        <fullName evidence="1">Uncharacterized protein</fullName>
    </submittedName>
</protein>
<proteinExistence type="predicted"/>
<keyword evidence="2" id="KW-1185">Reference proteome</keyword>
<dbReference type="RefSeq" id="WP_168084152.1">
    <property type="nucleotide sequence ID" value="NZ_JAAVJI010000006.1"/>
</dbReference>
<comment type="caution">
    <text evidence="1">The sequence shown here is derived from an EMBL/GenBank/DDBJ whole genome shotgun (WGS) entry which is preliminary data.</text>
</comment>
<organism evidence="1 2">
    <name type="scientific">Pseudomonas quercus</name>
    <dbReference type="NCBI Taxonomy" id="2722792"/>
    <lineage>
        <taxon>Bacteria</taxon>
        <taxon>Pseudomonadati</taxon>
        <taxon>Pseudomonadota</taxon>
        <taxon>Gammaproteobacteria</taxon>
        <taxon>Pseudomonadales</taxon>
        <taxon>Pseudomonadaceae</taxon>
        <taxon>Pseudomonas</taxon>
    </lineage>
</organism>
<evidence type="ECO:0000313" key="1">
    <source>
        <dbReference type="EMBL" id="NJP01574.1"/>
    </source>
</evidence>
<gene>
    <name evidence="1" type="ORF">HBH25_12020</name>
</gene>
<evidence type="ECO:0000313" key="2">
    <source>
        <dbReference type="Proteomes" id="UP000746535"/>
    </source>
</evidence>
<dbReference type="Proteomes" id="UP000746535">
    <property type="component" value="Unassembled WGS sequence"/>
</dbReference>